<organism evidence="2 3">
    <name type="scientific">Mucilaginibacter pocheonensis</name>
    <dbReference type="NCBI Taxonomy" id="398050"/>
    <lineage>
        <taxon>Bacteria</taxon>
        <taxon>Pseudomonadati</taxon>
        <taxon>Bacteroidota</taxon>
        <taxon>Sphingobacteriia</taxon>
        <taxon>Sphingobacteriales</taxon>
        <taxon>Sphingobacteriaceae</taxon>
        <taxon>Mucilaginibacter</taxon>
    </lineage>
</organism>
<sequence>MITLPIKKYGLTFRMVEVSDAAFILGLRTDPKLSRHLSPTDDDLAKQQAWICAYKERETQGLEYYFLFENEDHEPQGVVRLYNFINKTYNSGSWLVKPGSDDFTAIKSDLFISSFAINELGFEQCLFEVRKANKKVVRFHKMFATLLSEDENNLYLIMDKKAYERKYKYLTSIIEPEI</sequence>
<reference evidence="2 3" key="1">
    <citation type="submission" date="2023-07" db="EMBL/GenBank/DDBJ databases">
        <title>Sorghum-associated microbial communities from plants grown in Nebraska, USA.</title>
        <authorList>
            <person name="Schachtman D."/>
        </authorList>
    </citation>
    <scope>NUCLEOTIDE SEQUENCE [LARGE SCALE GENOMIC DNA]</scope>
    <source>
        <strain evidence="2 3">3262</strain>
    </source>
</reference>
<evidence type="ECO:0000259" key="1">
    <source>
        <dbReference type="Pfam" id="PF13302"/>
    </source>
</evidence>
<keyword evidence="3" id="KW-1185">Reference proteome</keyword>
<gene>
    <name evidence="2" type="ORF">J2W55_000259</name>
</gene>
<protein>
    <recommendedName>
        <fullName evidence="1">N-acetyltransferase domain-containing protein</fullName>
    </recommendedName>
</protein>
<proteinExistence type="predicted"/>
<dbReference type="Pfam" id="PF13302">
    <property type="entry name" value="Acetyltransf_3"/>
    <property type="match status" value="1"/>
</dbReference>
<dbReference type="Proteomes" id="UP001247620">
    <property type="component" value="Unassembled WGS sequence"/>
</dbReference>
<feature type="domain" description="N-acetyltransferase" evidence="1">
    <location>
        <begin position="11"/>
        <end position="140"/>
    </location>
</feature>
<evidence type="ECO:0000313" key="2">
    <source>
        <dbReference type="EMBL" id="MDR6940431.1"/>
    </source>
</evidence>
<dbReference type="RefSeq" id="WP_310091079.1">
    <property type="nucleotide sequence ID" value="NZ_JAVDUU010000001.1"/>
</dbReference>
<evidence type="ECO:0000313" key="3">
    <source>
        <dbReference type="Proteomes" id="UP001247620"/>
    </source>
</evidence>
<dbReference type="SUPFAM" id="SSF55729">
    <property type="entry name" value="Acyl-CoA N-acyltransferases (Nat)"/>
    <property type="match status" value="1"/>
</dbReference>
<dbReference type="Gene3D" id="3.40.630.30">
    <property type="match status" value="1"/>
</dbReference>
<accession>A0ABU1T4W7</accession>
<dbReference type="InterPro" id="IPR016181">
    <property type="entry name" value="Acyl_CoA_acyltransferase"/>
</dbReference>
<dbReference type="EMBL" id="JAVDUU010000001">
    <property type="protein sequence ID" value="MDR6940431.1"/>
    <property type="molecule type" value="Genomic_DNA"/>
</dbReference>
<dbReference type="InterPro" id="IPR000182">
    <property type="entry name" value="GNAT_dom"/>
</dbReference>
<comment type="caution">
    <text evidence="2">The sequence shown here is derived from an EMBL/GenBank/DDBJ whole genome shotgun (WGS) entry which is preliminary data.</text>
</comment>
<name>A0ABU1T4W7_9SPHI</name>